<dbReference type="KEGG" id="vg:24724633"/>
<evidence type="ECO:0000313" key="1">
    <source>
        <dbReference type="EMBL" id="AIY32305.1"/>
    </source>
</evidence>
<dbReference type="RefSeq" id="YP_009152192.1">
    <property type="nucleotide sequence ID" value="NC_027382.1"/>
</dbReference>
<name>A0A0C4UQZ4_9CAUD</name>
<protein>
    <recommendedName>
        <fullName evidence="3">Mu prophage protein</fullName>
    </recommendedName>
</protein>
<reference evidence="1 2" key="1">
    <citation type="journal article" date="2015" name="PLoS ONE">
        <title>Identification and Molecular Characterisation of a Novel Mu-Like Bacteriophage, SfMu, of Shigella flexneri.</title>
        <authorList>
            <person name="Jakhetia R."/>
            <person name="Verma N."/>
        </authorList>
    </citation>
    <scope>NUCLEOTIDE SEQUENCE [LARGE SCALE GENOMIC DNA]</scope>
</reference>
<sequence>MCTKAEKYIEWVKRVQNNNVALTAFNCPKCKEQIMTQCSPENEVWDSFACCPWCSAVFFKQVKGAKVKASAVIQNQ</sequence>
<evidence type="ECO:0008006" key="3">
    <source>
        <dbReference type="Google" id="ProtNLM"/>
    </source>
</evidence>
<dbReference type="OrthoDB" id="23803at10239"/>
<gene>
    <name evidence="1" type="ORF">SfMu_06</name>
</gene>
<dbReference type="Proteomes" id="UP000032404">
    <property type="component" value="Segment"/>
</dbReference>
<dbReference type="GeneID" id="24724633"/>
<evidence type="ECO:0000313" key="2">
    <source>
        <dbReference type="Proteomes" id="UP000032404"/>
    </source>
</evidence>
<accession>A0A0C4UQZ4</accession>
<organism evidence="1 2">
    <name type="scientific">Shigella phage SfMu</name>
    <dbReference type="NCBI Taxonomy" id="1567022"/>
    <lineage>
        <taxon>Viruses</taxon>
        <taxon>Duplodnaviria</taxon>
        <taxon>Heunggongvirae</taxon>
        <taxon>Uroviricota</taxon>
        <taxon>Caudoviricetes</taxon>
        <taxon>Muvirus</taxon>
        <taxon>Muvirus SfMu</taxon>
    </lineage>
</organism>
<keyword evidence="2" id="KW-1185">Reference proteome</keyword>
<proteinExistence type="predicted"/>
<dbReference type="EMBL" id="KP010268">
    <property type="protein sequence ID" value="AIY32305.1"/>
    <property type="molecule type" value="Genomic_DNA"/>
</dbReference>